<dbReference type="Gene3D" id="1.10.443.20">
    <property type="entry name" value="Centromere DNA-binding protein complex CBF3 subunit, domain 2"/>
    <property type="match status" value="1"/>
</dbReference>
<evidence type="ECO:0000313" key="2">
    <source>
        <dbReference type="EMBL" id="EED19158.1"/>
    </source>
</evidence>
<dbReference type="Pfam" id="PF16787">
    <property type="entry name" value="NDC10_II"/>
    <property type="match status" value="1"/>
</dbReference>
<dbReference type="InterPro" id="IPR031872">
    <property type="entry name" value="NDC10_II"/>
</dbReference>
<evidence type="ECO:0000313" key="3">
    <source>
        <dbReference type="Proteomes" id="UP000001745"/>
    </source>
</evidence>
<gene>
    <name evidence="2" type="ORF">TSTA_024800</name>
</gene>
<organism evidence="2 3">
    <name type="scientific">Talaromyces stipitatus (strain ATCC 10500 / CBS 375.48 / QM 6759 / NRRL 1006)</name>
    <name type="common">Penicillium stipitatum</name>
    <dbReference type="NCBI Taxonomy" id="441959"/>
    <lineage>
        <taxon>Eukaryota</taxon>
        <taxon>Fungi</taxon>
        <taxon>Dikarya</taxon>
        <taxon>Ascomycota</taxon>
        <taxon>Pezizomycotina</taxon>
        <taxon>Eurotiomycetes</taxon>
        <taxon>Eurotiomycetidae</taxon>
        <taxon>Eurotiales</taxon>
        <taxon>Trichocomaceae</taxon>
        <taxon>Talaromyces</taxon>
        <taxon>Talaromyces sect. Talaromyces</taxon>
    </lineage>
</organism>
<protein>
    <recommendedName>
        <fullName evidence="1">Ndc10 domain-containing protein</fullName>
    </recommendedName>
</protein>
<feature type="domain" description="Ndc10" evidence="1">
    <location>
        <begin position="11"/>
        <end position="95"/>
    </location>
</feature>
<dbReference type="PhylomeDB" id="B8M4G3"/>
<dbReference type="HOGENOM" id="CLU_2251850_0_0_1"/>
<dbReference type="VEuPathDB" id="FungiDB:TSTA_024800"/>
<dbReference type="Proteomes" id="UP000001745">
    <property type="component" value="Unassembled WGS sequence"/>
</dbReference>
<dbReference type="RefSeq" id="XP_002479592.1">
    <property type="nucleotide sequence ID" value="XM_002479547.1"/>
</dbReference>
<sequence length="104" mass="12547">MLEFLVRSLPAFYIFYRWEIQYEPVPQFYQRQQWYDLHFFKGSTAKTGFSYEIQLYWTDHVFEVIRLNTKKKTHSGRSGSVRYAKLQGVGENSIIEWAIQIKIV</sequence>
<dbReference type="InParanoid" id="B8M4G3"/>
<dbReference type="InterPro" id="IPR038279">
    <property type="entry name" value="Ndc10_dom2_sf"/>
</dbReference>
<dbReference type="GO" id="GO:0003677">
    <property type="term" value="F:DNA binding"/>
    <property type="evidence" value="ECO:0007669"/>
    <property type="project" value="InterPro"/>
</dbReference>
<dbReference type="EMBL" id="EQ962654">
    <property type="protein sequence ID" value="EED19158.1"/>
    <property type="molecule type" value="Genomic_DNA"/>
</dbReference>
<dbReference type="OrthoDB" id="4325529at2759"/>
<reference evidence="3" key="1">
    <citation type="journal article" date="2015" name="Genome Announc.">
        <title>Genome sequence of the AIDS-associated pathogen Penicillium marneffei (ATCC18224) and its near taxonomic relative Talaromyces stipitatus (ATCC10500).</title>
        <authorList>
            <person name="Nierman W.C."/>
            <person name="Fedorova-Abrams N.D."/>
            <person name="Andrianopoulos A."/>
        </authorList>
    </citation>
    <scope>NUCLEOTIDE SEQUENCE [LARGE SCALE GENOMIC DNA]</scope>
    <source>
        <strain evidence="3">ATCC 10500 / CBS 375.48 / QM 6759 / NRRL 1006</strain>
    </source>
</reference>
<evidence type="ECO:0000259" key="1">
    <source>
        <dbReference type="Pfam" id="PF16787"/>
    </source>
</evidence>
<proteinExistence type="predicted"/>
<accession>B8M4G3</accession>
<dbReference type="STRING" id="441959.B8M4G3"/>
<keyword evidence="3" id="KW-1185">Reference proteome</keyword>
<name>B8M4G3_TALSN</name>
<dbReference type="GeneID" id="8106697"/>
<dbReference type="AlphaFoldDB" id="B8M4G3"/>